<feature type="region of interest" description="Disordered" evidence="1">
    <location>
        <begin position="1"/>
        <end position="72"/>
    </location>
</feature>
<dbReference type="EMBL" id="QKNY01000001">
    <property type="protein sequence ID" value="RJX45230.1"/>
    <property type="molecule type" value="Genomic_DNA"/>
</dbReference>
<feature type="compositionally biased region" description="Acidic residues" evidence="1">
    <location>
        <begin position="30"/>
        <end position="51"/>
    </location>
</feature>
<name>A0A3A6QEV9_9EURY</name>
<protein>
    <submittedName>
        <fullName evidence="2">Uncharacterized protein</fullName>
    </submittedName>
</protein>
<dbReference type="RefSeq" id="WP_120100177.1">
    <property type="nucleotide sequence ID" value="NZ_QKNY01000001.1"/>
</dbReference>
<organism evidence="2 3">
    <name type="scientific">Halonotius aquaticus</name>
    <dbReference type="NCBI Taxonomy" id="2216978"/>
    <lineage>
        <taxon>Archaea</taxon>
        <taxon>Methanobacteriati</taxon>
        <taxon>Methanobacteriota</taxon>
        <taxon>Stenosarchaea group</taxon>
        <taxon>Halobacteria</taxon>
        <taxon>Halobacteriales</taxon>
        <taxon>Haloferacaceae</taxon>
        <taxon>Halonotius</taxon>
    </lineage>
</organism>
<accession>A0A3A6QEV9</accession>
<dbReference type="Proteomes" id="UP000276588">
    <property type="component" value="Unassembled WGS sequence"/>
</dbReference>
<evidence type="ECO:0000313" key="3">
    <source>
        <dbReference type="Proteomes" id="UP000276588"/>
    </source>
</evidence>
<keyword evidence="3" id="KW-1185">Reference proteome</keyword>
<sequence length="72" mass="7604">MTKKPKVIDGISEWIRKQVGPEAENRGDDNSADNDGSSDPEPDSDDDDSSSEYDSPACCSAAGNSDVTVLDP</sequence>
<reference evidence="2 3" key="1">
    <citation type="submission" date="2018-06" db="EMBL/GenBank/DDBJ databases">
        <title>Halonotius sp. F13-13 a new haloarchaeeon isolated from a solar saltern from Isla Cristina, Huelva, Spain.</title>
        <authorList>
            <person name="Duran-Viseras A."/>
            <person name="Sanchez-Porro C."/>
            <person name="Ventosa A."/>
        </authorList>
    </citation>
    <scope>NUCLEOTIDE SEQUENCE [LARGE SCALE GENOMIC DNA]</scope>
    <source>
        <strain evidence="2 3">F13-13</strain>
    </source>
</reference>
<gene>
    <name evidence="2" type="ORF">DM826_00610</name>
</gene>
<proteinExistence type="predicted"/>
<comment type="caution">
    <text evidence="2">The sequence shown here is derived from an EMBL/GenBank/DDBJ whole genome shotgun (WGS) entry which is preliminary data.</text>
</comment>
<evidence type="ECO:0000256" key="1">
    <source>
        <dbReference type="SAM" id="MobiDB-lite"/>
    </source>
</evidence>
<feature type="compositionally biased region" description="Polar residues" evidence="1">
    <location>
        <begin position="62"/>
        <end position="72"/>
    </location>
</feature>
<dbReference type="AlphaFoldDB" id="A0A3A6QEV9"/>
<evidence type="ECO:0000313" key="2">
    <source>
        <dbReference type="EMBL" id="RJX45230.1"/>
    </source>
</evidence>